<feature type="region of interest" description="Disordered" evidence="3">
    <location>
        <begin position="1"/>
        <end position="44"/>
    </location>
</feature>
<dbReference type="InterPro" id="IPR009057">
    <property type="entry name" value="Homeodomain-like_sf"/>
</dbReference>
<dbReference type="Gene3D" id="1.10.10.60">
    <property type="entry name" value="Homeodomain-like"/>
    <property type="match status" value="1"/>
</dbReference>
<evidence type="ECO:0000256" key="2">
    <source>
        <dbReference type="RuleBase" id="RU000682"/>
    </source>
</evidence>
<evidence type="ECO:0000313" key="5">
    <source>
        <dbReference type="EMBL" id="ALK82454.1"/>
    </source>
</evidence>
<dbReference type="PANTHER" id="PTHR46777:SF5">
    <property type="entry name" value="WUSCHEL-RELATED HOMEOBOX 13"/>
    <property type="match status" value="1"/>
</dbReference>
<evidence type="ECO:0000259" key="4">
    <source>
        <dbReference type="Pfam" id="PF00046"/>
    </source>
</evidence>
<evidence type="ECO:0000256" key="1">
    <source>
        <dbReference type="ARBA" id="ARBA00004123"/>
    </source>
</evidence>
<dbReference type="GO" id="GO:0003700">
    <property type="term" value="F:DNA-binding transcription factor activity"/>
    <property type="evidence" value="ECO:0007669"/>
    <property type="project" value="InterPro"/>
</dbReference>
<keyword evidence="2" id="KW-0539">Nucleus</keyword>
<feature type="domain" description="Homeobox" evidence="4">
    <location>
        <begin position="49"/>
        <end position="102"/>
    </location>
</feature>
<dbReference type="Pfam" id="PF00046">
    <property type="entry name" value="Homeodomain"/>
    <property type="match status" value="1"/>
</dbReference>
<keyword evidence="2 5" id="KW-0371">Homeobox</keyword>
<dbReference type="InterPro" id="IPR044559">
    <property type="entry name" value="WOX13-like"/>
</dbReference>
<name>A0A0P0M056_9TRAC</name>
<reference evidence="5" key="1">
    <citation type="journal article" date="2016" name="Front. Plant Sci.">
        <title>Identification of WOX Family Genes in Selaginella kraussiana for Studies on Stem Cells and Regeneration in Lycophytes.</title>
        <authorList>
            <person name="Ge Y."/>
            <person name="Liu J."/>
            <person name="Zeng M."/>
            <person name="He J."/>
            <person name="Qin P."/>
            <person name="Huang H."/>
            <person name="Xu L."/>
        </authorList>
    </citation>
    <scope>NUCLEOTIDE SEQUENCE</scope>
</reference>
<dbReference type="SUPFAM" id="SSF46689">
    <property type="entry name" value="Homeodomain-like"/>
    <property type="match status" value="1"/>
</dbReference>
<dbReference type="GO" id="GO:0005634">
    <property type="term" value="C:nucleus"/>
    <property type="evidence" value="ECO:0007669"/>
    <property type="project" value="UniProtKB-SubCell"/>
</dbReference>
<protein>
    <submittedName>
        <fullName evidence="5">Wuschel-like homeobox 11B</fullName>
    </submittedName>
</protein>
<sequence length="120" mass="14528">MLPCQESRPLPEQQLDKQEGELPTQHTEVQDAVDPRAIRPNRRRGQRLWRPTLEQLDCLEAFYRTNDYAPNRIPVITEMVSQYGHVEKCQVYYWFNKRRSRDMRRAIFLKQVELQQQLQQ</sequence>
<evidence type="ECO:0000256" key="3">
    <source>
        <dbReference type="SAM" id="MobiDB-lite"/>
    </source>
</evidence>
<dbReference type="GO" id="GO:0003677">
    <property type="term" value="F:DNA binding"/>
    <property type="evidence" value="ECO:0007669"/>
    <property type="project" value="UniProtKB-KW"/>
</dbReference>
<proteinExistence type="predicted"/>
<dbReference type="AlphaFoldDB" id="A0A0P0M056"/>
<gene>
    <name evidence="5" type="primary">WOX11B</name>
</gene>
<dbReference type="InterPro" id="IPR001356">
    <property type="entry name" value="HD"/>
</dbReference>
<keyword evidence="2 5" id="KW-0238">DNA-binding</keyword>
<dbReference type="PANTHER" id="PTHR46777">
    <property type="entry name" value="WUSCHEL-RELATED HOMEOBOX 13"/>
    <property type="match status" value="1"/>
</dbReference>
<organism evidence="5">
    <name type="scientific">Selaginella kraussiana</name>
    <dbReference type="NCBI Taxonomy" id="81964"/>
    <lineage>
        <taxon>Eukaryota</taxon>
        <taxon>Viridiplantae</taxon>
        <taxon>Streptophyta</taxon>
        <taxon>Embryophyta</taxon>
        <taxon>Tracheophyta</taxon>
        <taxon>Lycopodiopsida</taxon>
        <taxon>Selaginellales</taxon>
        <taxon>Selaginellaceae</taxon>
        <taxon>Selaginella</taxon>
    </lineage>
</organism>
<dbReference type="EMBL" id="KR870324">
    <property type="protein sequence ID" value="ALK82454.1"/>
    <property type="molecule type" value="Genomic_DNA"/>
</dbReference>
<comment type="subcellular location">
    <subcellularLocation>
        <location evidence="1 2">Nucleus</location>
    </subcellularLocation>
</comment>
<accession>A0A0P0M056</accession>